<dbReference type="STRING" id="487316.BEN76_06210"/>
<organism evidence="2 3">
    <name type="scientific">Acinetobacter soli</name>
    <dbReference type="NCBI Taxonomy" id="487316"/>
    <lineage>
        <taxon>Bacteria</taxon>
        <taxon>Pseudomonadati</taxon>
        <taxon>Pseudomonadota</taxon>
        <taxon>Gammaproteobacteria</taxon>
        <taxon>Moraxellales</taxon>
        <taxon>Moraxellaceae</taxon>
        <taxon>Acinetobacter</taxon>
    </lineage>
</organism>
<sequence>MKKTLIGTLASSLLFTACTSSSISNTNNIKSIGMPNPASVHCEKIGGKSFTKKNLAGDEFAFCKLSDGSEVDAWELFRSAHQQDHTNFIVHYDATKKQKVLSKIQNQKLETVYVLDNLSIIVVSVPQSKVKEIVNEIEKTDGVFGVQEDSVNQLY</sequence>
<evidence type="ECO:0000256" key="1">
    <source>
        <dbReference type="SAM" id="SignalP"/>
    </source>
</evidence>
<dbReference type="Pfam" id="PF03891">
    <property type="entry name" value="DUF333"/>
    <property type="match status" value="1"/>
</dbReference>
<accession>A0A1P8EHE4</accession>
<evidence type="ECO:0000313" key="2">
    <source>
        <dbReference type="EMBL" id="APV35631.1"/>
    </source>
</evidence>
<name>A0A1P8EHE4_9GAMM</name>
<dbReference type="RefSeq" id="WP_025095191.1">
    <property type="nucleotide sequence ID" value="NZ_BKCR01000002.1"/>
</dbReference>
<dbReference type="AlphaFoldDB" id="A0A1P8EHE4"/>
<evidence type="ECO:0000313" key="3">
    <source>
        <dbReference type="Proteomes" id="UP000185674"/>
    </source>
</evidence>
<keyword evidence="1" id="KW-0732">Signal</keyword>
<dbReference type="PANTHER" id="PTHR38008:SF1">
    <property type="entry name" value="DUF333 DOMAIN-CONTAINING PROTEIN"/>
    <property type="match status" value="1"/>
</dbReference>
<dbReference type="InterPro" id="IPR005590">
    <property type="entry name" value="DUF333"/>
</dbReference>
<feature type="chain" id="PRO_5010374906" description="DUF333 domain-containing protein" evidence="1">
    <location>
        <begin position="24"/>
        <end position="155"/>
    </location>
</feature>
<evidence type="ECO:0008006" key="4">
    <source>
        <dbReference type="Google" id="ProtNLM"/>
    </source>
</evidence>
<dbReference type="Proteomes" id="UP000185674">
    <property type="component" value="Chromosome"/>
</dbReference>
<dbReference type="EMBL" id="CP016896">
    <property type="protein sequence ID" value="APV35631.1"/>
    <property type="molecule type" value="Genomic_DNA"/>
</dbReference>
<feature type="signal peptide" evidence="1">
    <location>
        <begin position="1"/>
        <end position="23"/>
    </location>
</feature>
<proteinExistence type="predicted"/>
<dbReference type="PANTHER" id="PTHR38008">
    <property type="entry name" value="HEMOLYSIN-RELATED"/>
    <property type="match status" value="1"/>
</dbReference>
<protein>
    <recommendedName>
        <fullName evidence="4">DUF333 domain-containing protein</fullName>
    </recommendedName>
</protein>
<dbReference type="KEGG" id="asol:BEN76_06210"/>
<reference evidence="2 3" key="1">
    <citation type="submission" date="2016-08" db="EMBL/GenBank/DDBJ databases">
        <title>Complete genome sequence of Acinetobacter baylyi strain GFJ2.</title>
        <authorList>
            <person name="Tabata M."/>
            <person name="Kuboki S."/>
            <person name="Gibu N."/>
            <person name="Kinouchi Y."/>
            <person name="Vangnai A."/>
            <person name="Kasai D."/>
            <person name="Fukuda M."/>
        </authorList>
    </citation>
    <scope>NUCLEOTIDE SEQUENCE [LARGE SCALE GENOMIC DNA]</scope>
    <source>
        <strain evidence="2 3">GFJ2</strain>
    </source>
</reference>
<dbReference type="PROSITE" id="PS51257">
    <property type="entry name" value="PROKAR_LIPOPROTEIN"/>
    <property type="match status" value="1"/>
</dbReference>
<gene>
    <name evidence="2" type="ORF">BEN76_06210</name>
</gene>